<comment type="similarity">
    <text evidence="1 2">Belongs to the metallophosphoesterase superfamily. YfcE family.</text>
</comment>
<keyword evidence="2" id="KW-0479">Metal-binding</keyword>
<dbReference type="EC" id="3.1.4.-" evidence="2"/>
<proteinExistence type="inferred from homology"/>
<dbReference type="GO" id="GO:0046872">
    <property type="term" value="F:metal ion binding"/>
    <property type="evidence" value="ECO:0007669"/>
    <property type="project" value="UniProtKB-KW"/>
</dbReference>
<name>A0A2W1LWC9_9BACL</name>
<sequence>MKIVITGDTHMPRSAKLLPPRLTGELREADLIIHTGDWCTLEVVEMLENYAPVRGVIGNNDGYDIFMRYPSRIVVEADGFRLGVVHGDGTKGTTVSRAYDAFEGDSVDAVLFGHSHIPLYEIRNGIHLFNPGSPTDKRRQPEFSFGLLDTRGSEGSRKLEFRHIYYKSKV</sequence>
<dbReference type="Pfam" id="PF12850">
    <property type="entry name" value="Metallophos_2"/>
    <property type="match status" value="1"/>
</dbReference>
<evidence type="ECO:0000256" key="1">
    <source>
        <dbReference type="ARBA" id="ARBA00008950"/>
    </source>
</evidence>
<dbReference type="EMBL" id="QKRB01000042">
    <property type="protein sequence ID" value="PZD96081.1"/>
    <property type="molecule type" value="Genomic_DNA"/>
</dbReference>
<dbReference type="NCBIfam" id="TIGR00040">
    <property type="entry name" value="yfcE"/>
    <property type="match status" value="1"/>
</dbReference>
<dbReference type="AlphaFoldDB" id="A0A2W1LWC9"/>
<dbReference type="Proteomes" id="UP000249522">
    <property type="component" value="Unassembled WGS sequence"/>
</dbReference>
<protein>
    <recommendedName>
        <fullName evidence="2">Phosphoesterase</fullName>
        <ecNumber evidence="2">3.1.4.-</ecNumber>
    </recommendedName>
</protein>
<evidence type="ECO:0000313" key="5">
    <source>
        <dbReference type="Proteomes" id="UP000249522"/>
    </source>
</evidence>
<gene>
    <name evidence="4" type="ORF">DNH61_09190</name>
</gene>
<dbReference type="InterPro" id="IPR024654">
    <property type="entry name" value="Calcineurin-like_PHP_lpxH"/>
</dbReference>
<evidence type="ECO:0000313" key="4">
    <source>
        <dbReference type="EMBL" id="PZD96081.1"/>
    </source>
</evidence>
<organism evidence="4 5">
    <name type="scientific">Paenibacillus sambharensis</name>
    <dbReference type="NCBI Taxonomy" id="1803190"/>
    <lineage>
        <taxon>Bacteria</taxon>
        <taxon>Bacillati</taxon>
        <taxon>Bacillota</taxon>
        <taxon>Bacilli</taxon>
        <taxon>Bacillales</taxon>
        <taxon>Paenibacillaceae</taxon>
        <taxon>Paenibacillus</taxon>
    </lineage>
</organism>
<dbReference type="RefSeq" id="WP_111146369.1">
    <property type="nucleotide sequence ID" value="NZ_QKRB01000042.1"/>
</dbReference>
<evidence type="ECO:0000256" key="2">
    <source>
        <dbReference type="RuleBase" id="RU362039"/>
    </source>
</evidence>
<dbReference type="PANTHER" id="PTHR11124">
    <property type="entry name" value="VACUOLAR SORTING PROTEIN VPS29"/>
    <property type="match status" value="1"/>
</dbReference>
<dbReference type="OrthoDB" id="9800565at2"/>
<feature type="domain" description="Calcineurin-like phosphoesterase" evidence="3">
    <location>
        <begin position="1"/>
        <end position="151"/>
    </location>
</feature>
<dbReference type="InterPro" id="IPR000979">
    <property type="entry name" value="Phosphodiesterase_MJ0936/Vps29"/>
</dbReference>
<accession>A0A2W1LWC9</accession>
<dbReference type="Gene3D" id="3.60.21.10">
    <property type="match status" value="1"/>
</dbReference>
<keyword evidence="5" id="KW-1185">Reference proteome</keyword>
<comment type="cofactor">
    <cofactor evidence="2">
        <name>a divalent metal cation</name>
        <dbReference type="ChEBI" id="CHEBI:60240"/>
    </cofactor>
</comment>
<dbReference type="SUPFAM" id="SSF56300">
    <property type="entry name" value="Metallo-dependent phosphatases"/>
    <property type="match status" value="1"/>
</dbReference>
<evidence type="ECO:0000259" key="3">
    <source>
        <dbReference type="Pfam" id="PF12850"/>
    </source>
</evidence>
<dbReference type="InterPro" id="IPR029052">
    <property type="entry name" value="Metallo-depent_PP-like"/>
</dbReference>
<reference evidence="4 5" key="1">
    <citation type="submission" date="2018-06" db="EMBL/GenBank/DDBJ databases">
        <title>Paenibacillus imtechensis sp. nov.</title>
        <authorList>
            <person name="Pinnaka A.K."/>
            <person name="Singh H."/>
            <person name="Kaur M."/>
        </authorList>
    </citation>
    <scope>NUCLEOTIDE SEQUENCE [LARGE SCALE GENOMIC DNA]</scope>
    <source>
        <strain evidence="4 5">SMB1</strain>
    </source>
</reference>
<dbReference type="GO" id="GO:0016787">
    <property type="term" value="F:hydrolase activity"/>
    <property type="evidence" value="ECO:0007669"/>
    <property type="project" value="UniProtKB-UniRule"/>
</dbReference>
<comment type="caution">
    <text evidence="4">The sequence shown here is derived from an EMBL/GenBank/DDBJ whole genome shotgun (WGS) entry which is preliminary data.</text>
</comment>